<gene>
    <name evidence="3" type="ORF">E5676_scaffold1032G00550</name>
    <name evidence="2" type="ORF">E6C27_scaffold269G002500</name>
</gene>
<dbReference type="AlphaFoldDB" id="A0A5D3D374"/>
<protein>
    <submittedName>
        <fullName evidence="3">Repetitive proline-rich cell wall protein</fullName>
    </submittedName>
</protein>
<accession>A0A5D3D374</accession>
<comment type="caution">
    <text evidence="3">The sequence shown here is derived from an EMBL/GenBank/DDBJ whole genome shotgun (WGS) entry which is preliminary data.</text>
</comment>
<dbReference type="Proteomes" id="UP000321947">
    <property type="component" value="Unassembled WGS sequence"/>
</dbReference>
<evidence type="ECO:0000313" key="3">
    <source>
        <dbReference type="EMBL" id="TYK17119.1"/>
    </source>
</evidence>
<feature type="region of interest" description="Disordered" evidence="1">
    <location>
        <begin position="207"/>
        <end position="229"/>
    </location>
</feature>
<evidence type="ECO:0000313" key="5">
    <source>
        <dbReference type="Proteomes" id="UP000321947"/>
    </source>
</evidence>
<evidence type="ECO:0000313" key="4">
    <source>
        <dbReference type="Proteomes" id="UP000321393"/>
    </source>
</evidence>
<reference evidence="4 5" key="1">
    <citation type="submission" date="2019-08" db="EMBL/GenBank/DDBJ databases">
        <title>Draft genome sequences of two oriental melons (Cucumis melo L. var makuwa).</title>
        <authorList>
            <person name="Kwon S.-Y."/>
        </authorList>
    </citation>
    <scope>NUCLEOTIDE SEQUENCE [LARGE SCALE GENOMIC DNA]</scope>
    <source>
        <strain evidence="5">cv. Chang Bougi</strain>
        <strain evidence="4">cv. SW 3</strain>
        <tissue evidence="3">Leaf</tissue>
    </source>
</reference>
<evidence type="ECO:0000256" key="1">
    <source>
        <dbReference type="SAM" id="MobiDB-lite"/>
    </source>
</evidence>
<name>A0A5D3D374_CUCMM</name>
<organism evidence="3 5">
    <name type="scientific">Cucumis melo var. makuwa</name>
    <name type="common">Oriental melon</name>
    <dbReference type="NCBI Taxonomy" id="1194695"/>
    <lineage>
        <taxon>Eukaryota</taxon>
        <taxon>Viridiplantae</taxon>
        <taxon>Streptophyta</taxon>
        <taxon>Embryophyta</taxon>
        <taxon>Tracheophyta</taxon>
        <taxon>Spermatophyta</taxon>
        <taxon>Magnoliopsida</taxon>
        <taxon>eudicotyledons</taxon>
        <taxon>Gunneridae</taxon>
        <taxon>Pentapetalae</taxon>
        <taxon>rosids</taxon>
        <taxon>fabids</taxon>
        <taxon>Cucurbitales</taxon>
        <taxon>Cucurbitaceae</taxon>
        <taxon>Benincaseae</taxon>
        <taxon>Cucumis</taxon>
    </lineage>
</organism>
<dbReference type="EMBL" id="SSTE01020983">
    <property type="protein sequence ID" value="KAA0033114.1"/>
    <property type="molecule type" value="Genomic_DNA"/>
</dbReference>
<sequence>MISKDAHINLVIPKDAHISLVIPKDAHISRVILKDEHISRVISKDTHINLVISKDAHISLMISKDAHISLVIPKDTHINLVISKDTVPVSLQHSSTAYTQSTHEVSKLLVPPRHNSITINSTTHQHNYNTQNIWRLCPSAGQLINLLSYKSHVGYYVSNFGLRSSSKKSLTRNVAKILVQFDVHTNPPKHKHKGLNDGITNIHIKNVPKQHPSTYPSKKELSPTKSAVKPQELEPHFSNTFKERKGKWLSSAQKTERSAWLGRRLNSAWFGLARGLVWLAAWLGSSRGSAWLVVWLGSARGLVRLSSWPDSTRPGFAARVRLGLASRRRLRDRRSTIVGGSSTAAW</sequence>
<evidence type="ECO:0000313" key="2">
    <source>
        <dbReference type="EMBL" id="KAA0033114.1"/>
    </source>
</evidence>
<dbReference type="EMBL" id="SSTD01008174">
    <property type="protein sequence ID" value="TYK17119.1"/>
    <property type="molecule type" value="Genomic_DNA"/>
</dbReference>
<proteinExistence type="predicted"/>
<dbReference type="Proteomes" id="UP000321393">
    <property type="component" value="Unassembled WGS sequence"/>
</dbReference>